<evidence type="ECO:0000313" key="3">
    <source>
        <dbReference type="Proteomes" id="UP000223795"/>
    </source>
</evidence>
<organism evidence="2 3">
    <name type="scientific">Propionibacterium phage Anatole</name>
    <dbReference type="NCBI Taxonomy" id="1897531"/>
    <lineage>
        <taxon>Viruses</taxon>
        <taxon>Duplodnaviria</taxon>
        <taxon>Heunggongvirae</taxon>
        <taxon>Uroviricota</taxon>
        <taxon>Caudoviricetes</taxon>
        <taxon>Anatolevirus</taxon>
        <taxon>Anatolevirus anatole</taxon>
    </lineage>
</organism>
<feature type="region of interest" description="Disordered" evidence="1">
    <location>
        <begin position="97"/>
        <end position="121"/>
    </location>
</feature>
<evidence type="ECO:0000256" key="1">
    <source>
        <dbReference type="SAM" id="MobiDB-lite"/>
    </source>
</evidence>
<dbReference type="KEGG" id="vg:40072391"/>
<reference evidence="2 3" key="1">
    <citation type="submission" date="2016-07" db="EMBL/GenBank/DDBJ databases">
        <authorList>
            <person name="Modlin R.L."/>
            <person name="Cheng L.S."/>
            <person name="Marinelli L.J."/>
            <person name="Grosset N."/>
            <person name="Gautier M."/>
            <person name="Fitz-Gibbon S."/>
            <person name="Pellegrini M."/>
            <person name="Bowman C.A."/>
            <person name="Russell D.A."/>
            <person name="Jacobs-Sera D."/>
            <person name="Hatfull G.F."/>
        </authorList>
    </citation>
    <scope>NUCLEOTIDE SEQUENCE [LARGE SCALE GENOMIC DNA]</scope>
</reference>
<dbReference type="Proteomes" id="UP000223795">
    <property type="component" value="Segment"/>
</dbReference>
<evidence type="ECO:0000313" key="2">
    <source>
        <dbReference type="EMBL" id="AOT24283.1"/>
    </source>
</evidence>
<dbReference type="EMBL" id="KX620748">
    <property type="protein sequence ID" value="AOT24283.1"/>
    <property type="molecule type" value="Genomic_DNA"/>
</dbReference>
<sequence length="121" mass="13740">MSWFKVDDQFWSHPKVIRCSDKAIALWVRAGSWSSQQLTNGEVPVEALAMFKANRQTAEELVGTGLWKRNGTGFQFHDWSTYQPAGSEVEELRVKRAEAGRRGGKKSAQTRWGDRREQANG</sequence>
<feature type="compositionally biased region" description="Basic and acidic residues" evidence="1">
    <location>
        <begin position="112"/>
        <end position="121"/>
    </location>
</feature>
<protein>
    <recommendedName>
        <fullName evidence="4">Helix-turn-helix DNA binding domain protein</fullName>
    </recommendedName>
</protein>
<accession>A0A1D8ETA0</accession>
<evidence type="ECO:0008006" key="4">
    <source>
        <dbReference type="Google" id="ProtNLM"/>
    </source>
</evidence>
<gene>
    <name evidence="2" type="primary">45</name>
    <name evidence="2" type="ORF">ANATOLE_45</name>
</gene>
<dbReference type="RefSeq" id="YP_009596793.1">
    <property type="nucleotide sequence ID" value="NC_041890.1"/>
</dbReference>
<dbReference type="GeneID" id="40072391"/>
<dbReference type="OrthoDB" id="13905at10239"/>
<keyword evidence="3" id="KW-1185">Reference proteome</keyword>
<proteinExistence type="predicted"/>
<name>A0A1D8ETA0_9CAUD</name>